<feature type="signal peptide" evidence="1">
    <location>
        <begin position="1"/>
        <end position="28"/>
    </location>
</feature>
<dbReference type="AlphaFoldDB" id="A0A225WIT9"/>
<sequence length="165" mass="19154">MKAGVCLRSMLRVFLVKNSILMLVVLRAKPSSRMPNRQEICSDTYLNVPVLMSSRERDGLHTMTNDDGRRRRSCLFLANLHEIPLRGHRLSPSVYSAYRNVPQHLLAPEKQRELHLTNLSNRGKKIIFRVRNRFCKKCSIISYLLGTNYPGDYYVPHTIEKRNEG</sequence>
<evidence type="ECO:0000256" key="1">
    <source>
        <dbReference type="SAM" id="SignalP"/>
    </source>
</evidence>
<dbReference type="Proteomes" id="UP000198211">
    <property type="component" value="Unassembled WGS sequence"/>
</dbReference>
<keyword evidence="1" id="KW-0732">Signal</keyword>
<comment type="caution">
    <text evidence="2">The sequence shown here is derived from an EMBL/GenBank/DDBJ whole genome shotgun (WGS) entry which is preliminary data.</text>
</comment>
<proteinExistence type="predicted"/>
<name>A0A225WIT9_9STRA</name>
<evidence type="ECO:0008006" key="4">
    <source>
        <dbReference type="Google" id="ProtNLM"/>
    </source>
</evidence>
<evidence type="ECO:0000313" key="2">
    <source>
        <dbReference type="EMBL" id="OWZ16770.1"/>
    </source>
</evidence>
<reference evidence="3" key="1">
    <citation type="submission" date="2017-03" db="EMBL/GenBank/DDBJ databases">
        <title>Phytopthora megakarya and P. palmivora, two closely related causual agents of cacao black pod achieved similar genome size and gene model numbers by different mechanisms.</title>
        <authorList>
            <person name="Ali S."/>
            <person name="Shao J."/>
            <person name="Larry D.J."/>
            <person name="Kronmiller B."/>
            <person name="Shen D."/>
            <person name="Strem M.D."/>
            <person name="Melnick R.L."/>
            <person name="Guiltinan M.J."/>
            <person name="Tyler B.M."/>
            <person name="Meinhardt L.W."/>
            <person name="Bailey B.A."/>
        </authorList>
    </citation>
    <scope>NUCLEOTIDE SEQUENCE [LARGE SCALE GENOMIC DNA]</scope>
    <source>
        <strain evidence="3">zdho120</strain>
    </source>
</reference>
<protein>
    <recommendedName>
        <fullName evidence="4">Helitron helicase</fullName>
    </recommendedName>
</protein>
<evidence type="ECO:0000313" key="3">
    <source>
        <dbReference type="Proteomes" id="UP000198211"/>
    </source>
</evidence>
<feature type="chain" id="PRO_5012375366" description="Helitron helicase" evidence="1">
    <location>
        <begin position="29"/>
        <end position="165"/>
    </location>
</feature>
<gene>
    <name evidence="2" type="ORF">PHMEG_0009386</name>
</gene>
<dbReference type="EMBL" id="NBNE01000873">
    <property type="protein sequence ID" value="OWZ16770.1"/>
    <property type="molecule type" value="Genomic_DNA"/>
</dbReference>
<keyword evidence="3" id="KW-1185">Reference proteome</keyword>
<accession>A0A225WIT9</accession>
<organism evidence="2 3">
    <name type="scientific">Phytophthora megakarya</name>
    <dbReference type="NCBI Taxonomy" id="4795"/>
    <lineage>
        <taxon>Eukaryota</taxon>
        <taxon>Sar</taxon>
        <taxon>Stramenopiles</taxon>
        <taxon>Oomycota</taxon>
        <taxon>Peronosporomycetes</taxon>
        <taxon>Peronosporales</taxon>
        <taxon>Peronosporaceae</taxon>
        <taxon>Phytophthora</taxon>
    </lineage>
</organism>